<organism evidence="1 2">
    <name type="scientific">Stenotrophomonas koreensis</name>
    <dbReference type="NCBI Taxonomy" id="266128"/>
    <lineage>
        <taxon>Bacteria</taxon>
        <taxon>Pseudomonadati</taxon>
        <taxon>Pseudomonadota</taxon>
        <taxon>Gammaproteobacteria</taxon>
        <taxon>Lysobacterales</taxon>
        <taxon>Lysobacteraceae</taxon>
        <taxon>Stenotrophomonas</taxon>
    </lineage>
</organism>
<dbReference type="Proteomes" id="UP000550609">
    <property type="component" value="Unassembled WGS sequence"/>
</dbReference>
<dbReference type="Gene3D" id="3.40.50.300">
    <property type="entry name" value="P-loop containing nucleotide triphosphate hydrolases"/>
    <property type="match status" value="1"/>
</dbReference>
<dbReference type="PANTHER" id="PTHR42708">
    <property type="entry name" value="ATP/GTP-BINDING PROTEIN-RELATED"/>
    <property type="match status" value="1"/>
</dbReference>
<evidence type="ECO:0000313" key="1">
    <source>
        <dbReference type="EMBL" id="MBB1117202.1"/>
    </source>
</evidence>
<dbReference type="EMBL" id="JACIUV010000004">
    <property type="protein sequence ID" value="MBB1117202.1"/>
    <property type="molecule type" value="Genomic_DNA"/>
</dbReference>
<dbReference type="AlphaFoldDB" id="A0A7W3V197"/>
<accession>A0A7W3V197</accession>
<sequence>MEWNIAFMGAVGSGKTTAIATVSDIDCLDTEVAYYEGGPQSKPTTTVALDMGVLELGQGDRLRLQGAPGQQRFDYMWEILLLQAQAVVVLVHAGPQAQAELDFYLGQVHQLMAAQGRSVPIVVGVTHVQNRAVDLHLDSAAACPCHQCRPPILPVDARERASVVQLLQVVTALLEVSVRQPEPALHRWLGQAGAGVVMQ</sequence>
<proteinExistence type="predicted"/>
<name>A0A7W3V197_9GAMM</name>
<reference evidence="1 2" key="1">
    <citation type="submission" date="2020-08" db="EMBL/GenBank/DDBJ databases">
        <title>Stenotrophomonas sp. W1S232.</title>
        <authorList>
            <person name="Deng Y."/>
        </authorList>
    </citation>
    <scope>NUCLEOTIDE SEQUENCE [LARGE SCALE GENOMIC DNA]</scope>
    <source>
        <strain evidence="1 2">W1S232</strain>
    </source>
</reference>
<evidence type="ECO:0000313" key="2">
    <source>
        <dbReference type="Proteomes" id="UP000550609"/>
    </source>
</evidence>
<comment type="caution">
    <text evidence="1">The sequence shown here is derived from an EMBL/GenBank/DDBJ whole genome shotgun (WGS) entry which is preliminary data.</text>
</comment>
<dbReference type="SUPFAM" id="SSF52540">
    <property type="entry name" value="P-loop containing nucleoside triphosphate hydrolases"/>
    <property type="match status" value="1"/>
</dbReference>
<dbReference type="InterPro" id="IPR027417">
    <property type="entry name" value="P-loop_NTPase"/>
</dbReference>
<dbReference type="CDD" id="cd00882">
    <property type="entry name" value="Ras_like_GTPase"/>
    <property type="match status" value="1"/>
</dbReference>
<gene>
    <name evidence="1" type="ORF">H4O09_09105</name>
</gene>
<dbReference type="InterPro" id="IPR052705">
    <property type="entry name" value="Gliding_Motility_GTPase"/>
</dbReference>
<dbReference type="RefSeq" id="WP_182622275.1">
    <property type="nucleotide sequence ID" value="NZ_JACIUV010000004.1"/>
</dbReference>
<dbReference type="PANTHER" id="PTHR42708:SF1">
    <property type="entry name" value="GLIDING MOTILITY PROTEIN MGLA"/>
    <property type="match status" value="1"/>
</dbReference>
<protein>
    <submittedName>
        <fullName evidence="1">GTPase</fullName>
    </submittedName>
</protein>